<feature type="compositionally biased region" description="Polar residues" evidence="9">
    <location>
        <begin position="1043"/>
        <end position="1064"/>
    </location>
</feature>
<dbReference type="GO" id="GO:0006364">
    <property type="term" value="P:rRNA processing"/>
    <property type="evidence" value="ECO:0007669"/>
    <property type="project" value="UniProtKB-KW"/>
</dbReference>
<dbReference type="GO" id="GO:2000234">
    <property type="term" value="P:positive regulation of rRNA processing"/>
    <property type="evidence" value="ECO:0007669"/>
    <property type="project" value="TreeGrafter"/>
</dbReference>
<feature type="compositionally biased region" description="Basic residues" evidence="9">
    <location>
        <begin position="1068"/>
        <end position="1079"/>
    </location>
</feature>
<feature type="region of interest" description="Disordered" evidence="9">
    <location>
        <begin position="1"/>
        <end position="95"/>
    </location>
</feature>
<keyword evidence="12" id="KW-1185">Reference proteome</keyword>
<dbReference type="InterPro" id="IPR015943">
    <property type="entry name" value="WD40/YVTN_repeat-like_dom_sf"/>
</dbReference>
<keyword evidence="3" id="KW-0698">rRNA processing</keyword>
<evidence type="ECO:0000256" key="3">
    <source>
        <dbReference type="ARBA" id="ARBA00022552"/>
    </source>
</evidence>
<dbReference type="SMART" id="SM00320">
    <property type="entry name" value="WD40"/>
    <property type="match status" value="6"/>
</dbReference>
<dbReference type="InterPro" id="IPR036322">
    <property type="entry name" value="WD40_repeat_dom_sf"/>
</dbReference>
<dbReference type="STRING" id="401625.A0A0N7L9E5"/>
<name>A0A0N7L9E5_9BASI</name>
<feature type="region of interest" description="Disordered" evidence="9">
    <location>
        <begin position="1037"/>
        <end position="1079"/>
    </location>
</feature>
<feature type="domain" description="WD repeat-containing protein 75 second beta-propeller" evidence="10">
    <location>
        <begin position="495"/>
        <end position="752"/>
    </location>
</feature>
<evidence type="ECO:0000313" key="11">
    <source>
        <dbReference type="EMBL" id="CEH13562.1"/>
    </source>
</evidence>
<feature type="region of interest" description="Disordered" evidence="9">
    <location>
        <begin position="985"/>
        <end position="1012"/>
    </location>
</feature>
<dbReference type="SUPFAM" id="SSF50978">
    <property type="entry name" value="WD40 repeat-like"/>
    <property type="match status" value="1"/>
</dbReference>
<keyword evidence="5" id="KW-0677">Repeat</keyword>
<evidence type="ECO:0000313" key="12">
    <source>
        <dbReference type="Proteomes" id="UP000054845"/>
    </source>
</evidence>
<evidence type="ECO:0000256" key="8">
    <source>
        <dbReference type="PROSITE-ProRule" id="PRU00221"/>
    </source>
</evidence>
<dbReference type="Gene3D" id="2.130.10.10">
    <property type="entry name" value="YVTN repeat-like/Quinoprotein amine dehydrogenase"/>
    <property type="match status" value="3"/>
</dbReference>
<dbReference type="PANTHER" id="PTHR44215:SF1">
    <property type="entry name" value="WD REPEAT-CONTAINING PROTEIN 75"/>
    <property type="match status" value="1"/>
</dbReference>
<dbReference type="InterPro" id="IPR053826">
    <property type="entry name" value="WDR75"/>
</dbReference>
<evidence type="ECO:0000259" key="10">
    <source>
        <dbReference type="Pfam" id="PF23769"/>
    </source>
</evidence>
<dbReference type="GO" id="GO:0032040">
    <property type="term" value="C:small-subunit processome"/>
    <property type="evidence" value="ECO:0007669"/>
    <property type="project" value="InterPro"/>
</dbReference>
<dbReference type="InterPro" id="IPR011047">
    <property type="entry name" value="Quinoprotein_ADH-like_sf"/>
</dbReference>
<evidence type="ECO:0000256" key="9">
    <source>
        <dbReference type="SAM" id="MobiDB-lite"/>
    </source>
</evidence>
<dbReference type="Pfam" id="PF23869">
    <property type="entry name" value="Beta-prop_WDR75_1st"/>
    <property type="match status" value="2"/>
</dbReference>
<feature type="compositionally biased region" description="Low complexity" evidence="9">
    <location>
        <begin position="38"/>
        <end position="58"/>
    </location>
</feature>
<dbReference type="GO" id="GO:0045943">
    <property type="term" value="P:positive regulation of transcription by RNA polymerase I"/>
    <property type="evidence" value="ECO:0007669"/>
    <property type="project" value="InterPro"/>
</dbReference>
<dbReference type="AlphaFoldDB" id="A0A0N7L9E5"/>
<evidence type="ECO:0000256" key="2">
    <source>
        <dbReference type="ARBA" id="ARBA00022517"/>
    </source>
</evidence>
<organism evidence="11 12">
    <name type="scientific">Ceraceosorus bombacis</name>
    <dbReference type="NCBI Taxonomy" id="401625"/>
    <lineage>
        <taxon>Eukaryota</taxon>
        <taxon>Fungi</taxon>
        <taxon>Dikarya</taxon>
        <taxon>Basidiomycota</taxon>
        <taxon>Ustilaginomycotina</taxon>
        <taxon>Exobasidiomycetes</taxon>
        <taxon>Ceraceosorales</taxon>
        <taxon>Ceraceosoraceae</taxon>
        <taxon>Ceraceosorus</taxon>
    </lineage>
</organism>
<keyword evidence="7" id="KW-0539">Nucleus</keyword>
<dbReference type="Proteomes" id="UP000054845">
    <property type="component" value="Unassembled WGS sequence"/>
</dbReference>
<proteinExistence type="predicted"/>
<sequence length="1079" mass="115607">MPALSAPHAEGSKVNSKTSRQRKHANVSFSKQEEPDKSAPAPASAANEAVASASASASTEQTRNERSNQRASAGSKNLDGALEDPTKRKSAGRGRTVEGLGALPWTALAESQVSSHPAVFTRDNDYYFVATGNSVRIFARLTGEVVSTLSVQTSGTGSSQPRRRADLMHTARITAIALHPTNPLQLVSASMDGTLKVWDYLDATLLRSIDLKFPITHLALSRHHPEHAFVILRKPRGEGNAQEKAEDAFLSKGPFNSITTSLLLNSATATSHPGASKPSNVHRLGKSRDAAGISISPDGRYLVLIGNCKISIAKFAALQDGFTKFITDESLTCLAFHPTNGTFATGDQRGRIRIWHMLNLPPGELKGAAFGERKAPNTLLHWHSHAVAGLAFTPNGAQLVSGGEEAVLVLWQLATGQKEFVPRIGAPIASVALAGGLEGRGLEYAVRLADGSMTFVSSVNLKPQRTFTRVKVDASRKLLQPTQLITLPVPLATQPGTGTLIMPAGHPSSLQFYDPINDRHLAEIEITPSNRVSRPDDAPLEPTRVLKVAFSHGAHSDRTPADWMATYEARLVDELETERCLKVWKWDHPTGRYDLNTRIADPHAAGLTALSFSPASPRRAKGTKPEPILCTAAKDGQMKTWRPTARKAKGGAAYTSWSARSVFGYRGCVAHNVAWTNDGSLLAAAQGAFVTVWDVQTNILQTALPCEDAQPASDTLFAGLGDRFLVATSRRSIMVWDLITGRTAWQLSVAHRIDQLFAPVQSGQAFAIILNMHSQAQQRHISVVQTFEPTSSRALSAFELPFGIRTLAPVWSHHTPSGADTDARQDKFGPVFYAITSDLQVVAVGGTALTTQNSEQTTRPLHSISVARRTLFDDLFGSSVSQLHSIDAPPSALSASKDVFALFDAPAHLLPPLSSILEPFTSALIPAHEVASGKVGAVEREQHGSTAAKTEVEEAPAADGSRMRQEPTQQDIDELVQLFREHVSATTDSSPAFETEHKSNGHATQSTRGESDLAELAAGREAALSGKLATKAVKHASKAESASFRSQATLDVNGSSISTEPSTPSVKVSKKRKKSAGGL</sequence>
<feature type="repeat" description="WD" evidence="8">
    <location>
        <begin position="380"/>
        <end position="421"/>
    </location>
</feature>
<evidence type="ECO:0000256" key="7">
    <source>
        <dbReference type="ARBA" id="ARBA00023242"/>
    </source>
</evidence>
<evidence type="ECO:0000256" key="1">
    <source>
        <dbReference type="ARBA" id="ARBA00004604"/>
    </source>
</evidence>
<dbReference type="PROSITE" id="PS50082">
    <property type="entry name" value="WD_REPEATS_2"/>
    <property type="match status" value="2"/>
</dbReference>
<accession>A0A0N7L9E5</accession>
<dbReference type="EMBL" id="CCYA01000221">
    <property type="protein sequence ID" value="CEH13562.1"/>
    <property type="molecule type" value="Genomic_DNA"/>
</dbReference>
<dbReference type="PANTHER" id="PTHR44215">
    <property type="entry name" value="WD REPEAT-CONTAINING PROTEIN 75"/>
    <property type="match status" value="1"/>
</dbReference>
<keyword evidence="2" id="KW-0690">Ribosome biogenesis</keyword>
<keyword evidence="6" id="KW-0804">Transcription</keyword>
<dbReference type="OrthoDB" id="4096at2759"/>
<evidence type="ECO:0000256" key="6">
    <source>
        <dbReference type="ARBA" id="ARBA00023163"/>
    </source>
</evidence>
<keyword evidence="4 8" id="KW-0853">WD repeat</keyword>
<protein>
    <submittedName>
        <fullName evidence="11">WD40 repeat protein</fullName>
    </submittedName>
</protein>
<evidence type="ECO:0000256" key="4">
    <source>
        <dbReference type="ARBA" id="ARBA00022574"/>
    </source>
</evidence>
<dbReference type="Pfam" id="PF23769">
    <property type="entry name" value="Beta-prop_WDR75_2nd"/>
    <property type="match status" value="1"/>
</dbReference>
<dbReference type="InterPro" id="IPR057644">
    <property type="entry name" value="Beta-prop_WDR75_2nd"/>
</dbReference>
<feature type="region of interest" description="Disordered" evidence="9">
    <location>
        <begin position="935"/>
        <end position="968"/>
    </location>
</feature>
<feature type="repeat" description="WD" evidence="8">
    <location>
        <begin position="166"/>
        <end position="208"/>
    </location>
</feature>
<evidence type="ECO:0000256" key="5">
    <source>
        <dbReference type="ARBA" id="ARBA00022737"/>
    </source>
</evidence>
<dbReference type="PROSITE" id="PS50294">
    <property type="entry name" value="WD_REPEATS_REGION"/>
    <property type="match status" value="2"/>
</dbReference>
<comment type="subcellular location">
    <subcellularLocation>
        <location evidence="1">Nucleus</location>
        <location evidence="1">Nucleolus</location>
    </subcellularLocation>
</comment>
<dbReference type="GO" id="GO:0003723">
    <property type="term" value="F:RNA binding"/>
    <property type="evidence" value="ECO:0007669"/>
    <property type="project" value="InterPro"/>
</dbReference>
<reference evidence="11 12" key="1">
    <citation type="submission" date="2014-09" db="EMBL/GenBank/DDBJ databases">
        <authorList>
            <person name="Magalhaes I.L.F."/>
            <person name="Oliveira U."/>
            <person name="Santos F.R."/>
            <person name="Vidigal T.H.D.A."/>
            <person name="Brescovit A.D."/>
            <person name="Santos A.J."/>
        </authorList>
    </citation>
    <scope>NUCLEOTIDE SEQUENCE [LARGE SCALE GENOMIC DNA]</scope>
</reference>
<dbReference type="InterPro" id="IPR001680">
    <property type="entry name" value="WD40_rpt"/>
</dbReference>
<dbReference type="SUPFAM" id="SSF50998">
    <property type="entry name" value="Quinoprotein alcohol dehydrogenase-like"/>
    <property type="match status" value="1"/>
</dbReference>